<organism evidence="2 3">
    <name type="scientific">Hirundo rustica rustica</name>
    <dbReference type="NCBI Taxonomy" id="333673"/>
    <lineage>
        <taxon>Eukaryota</taxon>
        <taxon>Metazoa</taxon>
        <taxon>Chordata</taxon>
        <taxon>Craniata</taxon>
        <taxon>Vertebrata</taxon>
        <taxon>Euteleostomi</taxon>
        <taxon>Archelosauria</taxon>
        <taxon>Archosauria</taxon>
        <taxon>Dinosauria</taxon>
        <taxon>Saurischia</taxon>
        <taxon>Theropoda</taxon>
        <taxon>Coelurosauria</taxon>
        <taxon>Aves</taxon>
        <taxon>Neognathae</taxon>
        <taxon>Neoaves</taxon>
        <taxon>Telluraves</taxon>
        <taxon>Australaves</taxon>
        <taxon>Passeriformes</taxon>
        <taxon>Sylvioidea</taxon>
        <taxon>Hirundinidae</taxon>
        <taxon>Hirundo</taxon>
    </lineage>
</organism>
<dbReference type="OrthoDB" id="9214504at2759"/>
<gene>
    <name evidence="2" type="ORF">DUI87_17682</name>
</gene>
<evidence type="ECO:0000313" key="3">
    <source>
        <dbReference type="Proteomes" id="UP000269221"/>
    </source>
</evidence>
<name>A0A3M0KEI8_HIRRU</name>
<keyword evidence="3" id="KW-1185">Reference proteome</keyword>
<evidence type="ECO:0000256" key="1">
    <source>
        <dbReference type="SAM" id="SignalP"/>
    </source>
</evidence>
<protein>
    <submittedName>
        <fullName evidence="2">Uncharacterized protein</fullName>
    </submittedName>
</protein>
<dbReference type="AlphaFoldDB" id="A0A3M0KEI8"/>
<reference evidence="2 3" key="1">
    <citation type="submission" date="2018-07" db="EMBL/GenBank/DDBJ databases">
        <title>A high quality draft genome assembly of the barn swallow (H. rustica rustica).</title>
        <authorList>
            <person name="Formenti G."/>
            <person name="Chiara M."/>
            <person name="Poveda L."/>
            <person name="Francoijs K.-J."/>
            <person name="Bonisoli-Alquati A."/>
            <person name="Canova L."/>
            <person name="Gianfranceschi L."/>
            <person name="Horner D.S."/>
            <person name="Saino N."/>
        </authorList>
    </citation>
    <scope>NUCLEOTIDE SEQUENCE [LARGE SCALE GENOMIC DNA]</scope>
    <source>
        <strain evidence="2">Chelidonia</strain>
        <tissue evidence="2">Blood</tissue>
    </source>
</reference>
<comment type="caution">
    <text evidence="2">The sequence shown here is derived from an EMBL/GenBank/DDBJ whole genome shotgun (WGS) entry which is preliminary data.</text>
</comment>
<sequence>MKYITMALNVCMLLECIGVDAWLVAQLKENVWVTLAKTLQQENICLSMGSMDNPLATCLVEILLKPNNHPFAGKNPNPVDLWDERTKILPHATEEPQELELLGFSLATYCIQFSYKRITYSPKNLFMQKMSLPHRKFIWPITSAITPQSHCPSPLKIPKFCREECS</sequence>
<proteinExistence type="predicted"/>
<accession>A0A3M0KEI8</accession>
<dbReference type="EMBL" id="QRBI01000122">
    <property type="protein sequence ID" value="RMC05597.1"/>
    <property type="molecule type" value="Genomic_DNA"/>
</dbReference>
<dbReference type="Proteomes" id="UP000269221">
    <property type="component" value="Unassembled WGS sequence"/>
</dbReference>
<feature type="signal peptide" evidence="1">
    <location>
        <begin position="1"/>
        <end position="21"/>
    </location>
</feature>
<evidence type="ECO:0000313" key="2">
    <source>
        <dbReference type="EMBL" id="RMC05597.1"/>
    </source>
</evidence>
<keyword evidence="1" id="KW-0732">Signal</keyword>
<feature type="chain" id="PRO_5018239382" evidence="1">
    <location>
        <begin position="22"/>
        <end position="166"/>
    </location>
</feature>